<dbReference type="AlphaFoldDB" id="A0A1C4U826"/>
<accession>A0A1C4U826</accession>
<evidence type="ECO:0000313" key="1">
    <source>
        <dbReference type="EMBL" id="SCE67816.1"/>
    </source>
</evidence>
<protein>
    <submittedName>
        <fullName evidence="1">Uncharacterized protein</fullName>
    </submittedName>
</protein>
<name>A0A1C4U826_9ACTN</name>
<sequence>MRTLLKARPLRHAVADVIALMVPRTEAGACIPESGQQCACKRYFIGCDPYYCYYSYYKWTYNCYGTCRETQSSC</sequence>
<reference evidence="1 2" key="1">
    <citation type="submission" date="2016-06" db="EMBL/GenBank/DDBJ databases">
        <authorList>
            <person name="Kjaerup R.B."/>
            <person name="Dalgaard T.S."/>
            <person name="Juul-Madsen H.R."/>
        </authorList>
    </citation>
    <scope>NUCLEOTIDE SEQUENCE [LARGE SCALE GENOMIC DNA]</scope>
    <source>
        <strain evidence="1 2">DSM 43821</strain>
    </source>
</reference>
<gene>
    <name evidence="1" type="ORF">GA0074696_0179</name>
</gene>
<evidence type="ECO:0000313" key="2">
    <source>
        <dbReference type="Proteomes" id="UP000198228"/>
    </source>
</evidence>
<dbReference type="Proteomes" id="UP000198228">
    <property type="component" value="Chromosome I"/>
</dbReference>
<organism evidence="1 2">
    <name type="scientific">Micromonospora purpureochromogenes</name>
    <dbReference type="NCBI Taxonomy" id="47872"/>
    <lineage>
        <taxon>Bacteria</taxon>
        <taxon>Bacillati</taxon>
        <taxon>Actinomycetota</taxon>
        <taxon>Actinomycetes</taxon>
        <taxon>Micromonosporales</taxon>
        <taxon>Micromonosporaceae</taxon>
        <taxon>Micromonospora</taxon>
    </lineage>
</organism>
<dbReference type="EMBL" id="LT607410">
    <property type="protein sequence ID" value="SCE67816.1"/>
    <property type="molecule type" value="Genomic_DNA"/>
</dbReference>
<proteinExistence type="predicted"/>